<dbReference type="PANTHER" id="PTHR21403">
    <property type="entry name" value="ATP PHOSPHORIBOSYLTRANSFERASE ATP-PRTASE"/>
    <property type="match status" value="1"/>
</dbReference>
<dbReference type="STRING" id="1562698.DESAMIL20_1847"/>
<sequence>MKQLTIALAKGRLMDETIKLFNSKGIAIDYEENSRKLIFESKDGTLKFLIVRAQDVATYVEGNGADLGVAGLDVLTENKKDVFELMDLNIGKCTVVVAGKTRNYPDTPTQLKVATKFVNITDEFFAKKGMTIEIIKLYGSIELAGVIGLADCIVDIVSTGQTLKENGLYIIEKITESSAFLVANHVSYYTKNEEITKLIELLK</sequence>
<evidence type="ECO:0000256" key="8">
    <source>
        <dbReference type="ARBA" id="ARBA00022490"/>
    </source>
</evidence>
<dbReference type="InterPro" id="IPR024893">
    <property type="entry name" value="ATP_PRibTrfase_HisG_short"/>
</dbReference>
<feature type="domain" description="ATP phosphoribosyltransferase catalytic" evidence="17">
    <location>
        <begin position="52"/>
        <end position="202"/>
    </location>
</feature>
<keyword evidence="13 16" id="KW-0067">ATP-binding</keyword>
<evidence type="ECO:0000256" key="3">
    <source>
        <dbReference type="ARBA" id="ARBA00004667"/>
    </source>
</evidence>
<dbReference type="RefSeq" id="WP_086034549.1">
    <property type="nucleotide sequence ID" value="NZ_MDSU01000018.1"/>
</dbReference>
<comment type="subunit">
    <text evidence="5 16">Heteromultimer composed of HisG and HisZ subunits.</text>
</comment>
<dbReference type="EC" id="2.4.2.17" evidence="6 16"/>
<dbReference type="InterPro" id="IPR013820">
    <property type="entry name" value="ATP_PRibTrfase_cat"/>
</dbReference>
<evidence type="ECO:0000256" key="15">
    <source>
        <dbReference type="ARBA" id="ARBA00024861"/>
    </source>
</evidence>
<dbReference type="InterPro" id="IPR001348">
    <property type="entry name" value="ATP_PRibTrfase_HisG"/>
</dbReference>
<dbReference type="Gene3D" id="3.40.190.10">
    <property type="entry name" value="Periplasmic binding protein-like II"/>
    <property type="match status" value="2"/>
</dbReference>
<comment type="subcellular location">
    <subcellularLocation>
        <location evidence="2 16">Cytoplasm</location>
    </subcellularLocation>
</comment>
<dbReference type="OrthoDB" id="9801867at2"/>
<dbReference type="GO" id="GO:0000105">
    <property type="term" value="P:L-histidine biosynthetic process"/>
    <property type="evidence" value="ECO:0007669"/>
    <property type="project" value="UniProtKB-UniRule"/>
</dbReference>
<keyword evidence="10 16" id="KW-0328">Glycosyltransferase</keyword>
<evidence type="ECO:0000256" key="2">
    <source>
        <dbReference type="ARBA" id="ARBA00004496"/>
    </source>
</evidence>
<evidence type="ECO:0000256" key="14">
    <source>
        <dbReference type="ARBA" id="ARBA00023102"/>
    </source>
</evidence>
<protein>
    <recommendedName>
        <fullName evidence="7 16">ATP phosphoribosyltransferase</fullName>
        <shortName evidence="16">ATP-PRT</shortName>
        <shortName evidence="16">ATP-PRTase</shortName>
        <ecNumber evidence="6 16">2.4.2.17</ecNumber>
    </recommendedName>
</protein>
<comment type="caution">
    <text evidence="18">The sequence shown here is derived from an EMBL/GenBank/DDBJ whole genome shotgun (WGS) entry which is preliminary data.</text>
</comment>
<name>A0A1X4XXP5_9BACT</name>
<dbReference type="NCBIfam" id="TIGR00070">
    <property type="entry name" value="hisG"/>
    <property type="match status" value="1"/>
</dbReference>
<dbReference type="PROSITE" id="PS01316">
    <property type="entry name" value="ATP_P_PHORIBOSYLTR"/>
    <property type="match status" value="1"/>
</dbReference>
<dbReference type="HAMAP" id="MF_01018">
    <property type="entry name" value="HisG_Short"/>
    <property type="match status" value="1"/>
</dbReference>
<keyword evidence="19" id="KW-1185">Reference proteome</keyword>
<comment type="similarity">
    <text evidence="4 16">Belongs to the ATP phosphoribosyltransferase family. Short subfamily.</text>
</comment>
<comment type="function">
    <text evidence="15 16">Catalyzes the condensation of ATP and 5-phosphoribose 1-diphosphate to form N'-(5'-phosphoribosyl)-ATP (PR-ATP). Has a crucial role in the pathway because the rate of histidine biosynthesis seems to be controlled primarily by regulation of HisG enzymatic activity.</text>
</comment>
<dbReference type="Proteomes" id="UP000194141">
    <property type="component" value="Unassembled WGS sequence"/>
</dbReference>
<evidence type="ECO:0000256" key="9">
    <source>
        <dbReference type="ARBA" id="ARBA00022605"/>
    </source>
</evidence>
<evidence type="ECO:0000256" key="16">
    <source>
        <dbReference type="HAMAP-Rule" id="MF_01018"/>
    </source>
</evidence>
<evidence type="ECO:0000256" key="12">
    <source>
        <dbReference type="ARBA" id="ARBA00022741"/>
    </source>
</evidence>
<dbReference type="GO" id="GO:0005524">
    <property type="term" value="F:ATP binding"/>
    <property type="evidence" value="ECO:0007669"/>
    <property type="project" value="UniProtKB-KW"/>
</dbReference>
<evidence type="ECO:0000256" key="7">
    <source>
        <dbReference type="ARBA" id="ARBA00020998"/>
    </source>
</evidence>
<evidence type="ECO:0000256" key="5">
    <source>
        <dbReference type="ARBA" id="ARBA00011496"/>
    </source>
</evidence>
<evidence type="ECO:0000256" key="11">
    <source>
        <dbReference type="ARBA" id="ARBA00022679"/>
    </source>
</evidence>
<keyword evidence="8 16" id="KW-0963">Cytoplasm</keyword>
<dbReference type="SUPFAM" id="SSF53850">
    <property type="entry name" value="Periplasmic binding protein-like II"/>
    <property type="match status" value="1"/>
</dbReference>
<dbReference type="GO" id="GO:0005737">
    <property type="term" value="C:cytoplasm"/>
    <property type="evidence" value="ECO:0007669"/>
    <property type="project" value="UniProtKB-SubCell"/>
</dbReference>
<dbReference type="AlphaFoldDB" id="A0A1X4XXP5"/>
<reference evidence="18 19" key="1">
    <citation type="journal article" date="2017" name="Front. Microbiol.">
        <title>Genome Sequence of Desulfurella amilsii Strain TR1 and Comparative Genomics of Desulfurellaceae Family.</title>
        <authorList>
            <person name="Florentino A.P."/>
            <person name="Stams A.J."/>
            <person name="Sanchez-Andrea I."/>
        </authorList>
    </citation>
    <scope>NUCLEOTIDE SEQUENCE [LARGE SCALE GENOMIC DNA]</scope>
    <source>
        <strain evidence="18 19">TR1</strain>
    </source>
</reference>
<dbReference type="CDD" id="cd13595">
    <property type="entry name" value="PBP2_HisGs"/>
    <property type="match status" value="1"/>
</dbReference>
<keyword evidence="11 16" id="KW-0808">Transferase</keyword>
<evidence type="ECO:0000256" key="1">
    <source>
        <dbReference type="ARBA" id="ARBA00000915"/>
    </source>
</evidence>
<dbReference type="InterPro" id="IPR018198">
    <property type="entry name" value="ATP_PRibTrfase_CS"/>
</dbReference>
<keyword evidence="12 16" id="KW-0547">Nucleotide-binding</keyword>
<keyword evidence="9 16" id="KW-0028">Amino-acid biosynthesis</keyword>
<proteinExistence type="inferred from homology"/>
<gene>
    <name evidence="16" type="primary">hisG</name>
    <name evidence="18" type="ORF">DESAMIL20_1847</name>
</gene>
<dbReference type="UniPathway" id="UPA00031">
    <property type="reaction ID" value="UER00006"/>
</dbReference>
<evidence type="ECO:0000259" key="17">
    <source>
        <dbReference type="Pfam" id="PF01634"/>
    </source>
</evidence>
<keyword evidence="14 16" id="KW-0368">Histidine biosynthesis</keyword>
<comment type="pathway">
    <text evidence="3 16">Amino-acid biosynthesis; L-histidine biosynthesis; L-histidine from 5-phospho-alpha-D-ribose 1-diphosphate: step 1/9.</text>
</comment>
<evidence type="ECO:0000256" key="6">
    <source>
        <dbReference type="ARBA" id="ARBA00011946"/>
    </source>
</evidence>
<dbReference type="EMBL" id="MDSU01000018">
    <property type="protein sequence ID" value="OSS42294.1"/>
    <property type="molecule type" value="Genomic_DNA"/>
</dbReference>
<accession>A0A1X4XXP5</accession>
<dbReference type="FunFam" id="3.40.190.10:FF:000008">
    <property type="entry name" value="ATP phosphoribosyltransferase"/>
    <property type="match status" value="1"/>
</dbReference>
<comment type="domain">
    <text evidence="16">Lacks the C-terminal regulatory region which is replaced by HisZ.</text>
</comment>
<organism evidence="18 19">
    <name type="scientific">Desulfurella amilsii</name>
    <dbReference type="NCBI Taxonomy" id="1562698"/>
    <lineage>
        <taxon>Bacteria</taxon>
        <taxon>Pseudomonadati</taxon>
        <taxon>Campylobacterota</taxon>
        <taxon>Desulfurellia</taxon>
        <taxon>Desulfurellales</taxon>
        <taxon>Desulfurellaceae</taxon>
        <taxon>Desulfurella</taxon>
    </lineage>
</organism>
<evidence type="ECO:0000256" key="10">
    <source>
        <dbReference type="ARBA" id="ARBA00022676"/>
    </source>
</evidence>
<dbReference type="Pfam" id="PF01634">
    <property type="entry name" value="HisG"/>
    <property type="match status" value="1"/>
</dbReference>
<evidence type="ECO:0000313" key="19">
    <source>
        <dbReference type="Proteomes" id="UP000194141"/>
    </source>
</evidence>
<dbReference type="PANTHER" id="PTHR21403:SF8">
    <property type="entry name" value="ATP PHOSPHORIBOSYLTRANSFERASE"/>
    <property type="match status" value="1"/>
</dbReference>
<dbReference type="GO" id="GO:0003879">
    <property type="term" value="F:ATP phosphoribosyltransferase activity"/>
    <property type="evidence" value="ECO:0007669"/>
    <property type="project" value="UniProtKB-UniRule"/>
</dbReference>
<evidence type="ECO:0000256" key="4">
    <source>
        <dbReference type="ARBA" id="ARBA00009489"/>
    </source>
</evidence>
<comment type="catalytic activity">
    <reaction evidence="1 16">
        <text>1-(5-phospho-beta-D-ribosyl)-ATP + diphosphate = 5-phospho-alpha-D-ribose 1-diphosphate + ATP</text>
        <dbReference type="Rhea" id="RHEA:18473"/>
        <dbReference type="ChEBI" id="CHEBI:30616"/>
        <dbReference type="ChEBI" id="CHEBI:33019"/>
        <dbReference type="ChEBI" id="CHEBI:58017"/>
        <dbReference type="ChEBI" id="CHEBI:73183"/>
        <dbReference type="EC" id="2.4.2.17"/>
    </reaction>
</comment>
<evidence type="ECO:0000313" key="18">
    <source>
        <dbReference type="EMBL" id="OSS42294.1"/>
    </source>
</evidence>
<evidence type="ECO:0000256" key="13">
    <source>
        <dbReference type="ARBA" id="ARBA00022840"/>
    </source>
</evidence>